<dbReference type="Proteomes" id="UP001595191">
    <property type="component" value="Unassembled WGS sequence"/>
</dbReference>
<gene>
    <name evidence="1" type="ORF">ACEZ3G_08425</name>
</gene>
<dbReference type="EMBL" id="JBHFPV010000001">
    <property type="protein sequence ID" value="MFH6603500.1"/>
    <property type="molecule type" value="Genomic_DNA"/>
</dbReference>
<organism evidence="1 2">
    <name type="scientific">Meishania litoralis</name>
    <dbReference type="NCBI Taxonomy" id="3434685"/>
    <lineage>
        <taxon>Bacteria</taxon>
        <taxon>Pseudomonadati</taxon>
        <taxon>Bacteroidota</taxon>
        <taxon>Flavobacteriia</taxon>
        <taxon>Flavobacteriales</taxon>
        <taxon>Flavobacteriaceae</taxon>
        <taxon>Meishania</taxon>
    </lineage>
</organism>
<name>A0ACC7LJT8_9FLAO</name>
<reference evidence="1" key="1">
    <citation type="submission" date="2024-09" db="EMBL/GenBank/DDBJ databases">
        <authorList>
            <person name="Liu J."/>
        </authorList>
    </citation>
    <scope>NUCLEOTIDE SEQUENCE</scope>
    <source>
        <strain evidence="1">NBU2967</strain>
    </source>
</reference>
<keyword evidence="2" id="KW-1185">Reference proteome</keyword>
<sequence>MISIIIPVINEEMYLGRLLEYLGQHTSKSEVREILVVDGGSNDDTITVAKNFGATVIESKKGRAKQMNTGAKFATGELLYFLHVDTFPPPDFTYRILQAQKNGSEAGCFRMRFDSQSRFLKFFAWFTRINHPICRGGDQSLFISKDLFEKTNGFNEAYIIYEDVEFVARLYSKTDFMILPQYVKTSARKYRKKGMLRLQYHFGIIHLKNYLGEGPEKLYDYYQRKIAL</sequence>
<accession>A0ACC7LJT8</accession>
<protein>
    <submittedName>
        <fullName evidence="1">TIGR04283 family arsenosugar biosynthesis glycosyltransferase</fullName>
    </submittedName>
</protein>
<evidence type="ECO:0000313" key="1">
    <source>
        <dbReference type="EMBL" id="MFH6603500.1"/>
    </source>
</evidence>
<comment type="caution">
    <text evidence="1">The sequence shown here is derived from an EMBL/GenBank/DDBJ whole genome shotgun (WGS) entry which is preliminary data.</text>
</comment>
<proteinExistence type="predicted"/>
<evidence type="ECO:0000313" key="2">
    <source>
        <dbReference type="Proteomes" id="UP001595191"/>
    </source>
</evidence>